<keyword evidence="6" id="KW-0408">Iron</keyword>
<dbReference type="PANTHER" id="PTHR46213:SF13">
    <property type="entry name" value="DEMETER-LIKE PROTEIN 2-RELATED"/>
    <property type="match status" value="1"/>
</dbReference>
<evidence type="ECO:0000256" key="5">
    <source>
        <dbReference type="ARBA" id="ARBA00022723"/>
    </source>
</evidence>
<dbReference type="GO" id="GO:0046872">
    <property type="term" value="F:metal ion binding"/>
    <property type="evidence" value="ECO:0007669"/>
    <property type="project" value="UniProtKB-KW"/>
</dbReference>
<feature type="compositionally biased region" description="Basic residues" evidence="10">
    <location>
        <begin position="362"/>
        <end position="371"/>
    </location>
</feature>
<evidence type="ECO:0000256" key="10">
    <source>
        <dbReference type="SAM" id="MobiDB-lite"/>
    </source>
</evidence>
<feature type="region of interest" description="Disordered" evidence="10">
    <location>
        <begin position="283"/>
        <end position="465"/>
    </location>
</feature>
<dbReference type="GO" id="GO:0051539">
    <property type="term" value="F:4 iron, 4 sulfur cluster binding"/>
    <property type="evidence" value="ECO:0007669"/>
    <property type="project" value="UniProtKB-KW"/>
</dbReference>
<comment type="caution">
    <text evidence="12">The sequence shown here is derived from an EMBL/GenBank/DDBJ whole genome shotgun (WGS) entry which is preliminary data.</text>
</comment>
<accession>A0A9N7NAS9</accession>
<dbReference type="Pfam" id="PF15628">
    <property type="entry name" value="RRM_DME"/>
    <property type="match status" value="1"/>
</dbReference>
<dbReference type="SUPFAM" id="SSF48150">
    <property type="entry name" value="DNA-glycosylase"/>
    <property type="match status" value="1"/>
</dbReference>
<comment type="similarity">
    <text evidence="3">Belongs to the DNA glycosylase family. DEMETER subfamily.</text>
</comment>
<sequence length="1953" mass="216710">MAARGAPSELKDFQIGCSWIPTAPTMPNSTAQHPICKTWQPNEPAQPSWAGSGQYSQFLPASRANLHEAGNLSADYVQMTQCQTTRSCYIPMGQCTDPVVESRRHHGNWPPVADFSVLEENLSNFDTWQTSVTANSHVYGDCSRKPDSVVTKRTDKLASMSFQKLLALADAGGSKAAIENALMEKNYVAGQMEFGVPSSSSCGPRFRTPNQGSQSQYNTCYENSKPHGPVKLLGETFIAELGFANHQTGASSISSRPSFDLNSIPRMATDAAYGRTVSFQFEPTTPQKSNKAEYHQQKTPVIDLTMDDGPTGKDARNKVKMSESSVIIDQSSSAVSTLLQENHKPDKGGTDTADLTKTPQQKARRKKHRPKVIIEGQKKSTPKSTKNPTAPQDSTTVRKYVRRKGVTNPLSGETDVAGLNGKDSTSLQAPTGKRKYVRRKGVTKPEDGVDKETTKMEDSKASRITRSSCRRTLNFNSDSQTRGGSSLQYPSLISEGEPQAENLNAQDQLATLQCGQGMTKKDDVTSHHELTQSTDQVQENNMVGHPEPTRGKCQIIFSNVTHDKEINTLQATMTLNGQSAPRSRSGSLCSSTCWAPERQVRSLKRQTVSASGESEISKRNEMGTYHNFMQAYLPIFSQNVDKNNAPPGLHFPIIYKKKRTEKGYCTGTSSSQLESHTLKDSRVDQVPSVANQGLSCGPCDIANLLRTNPPANDAIQTGRKIYEDLLALGPTERIRKKRSKGSTRLRDLASLLEICRQLPPSPSQAAAALPSRMKQKVAILHEPPTCMEALVAETRTVLKTKKRTKRSLLANSTVQNFYTHQKSAAIPMGPPLALTWRTISPVDSIMEQLNQLDLNATNERSEEKRNAFVAYHSHYQEQRALVPFQRSGALIPFDGSFDEVRRRRPRPKVDLDDETTRVWKLLLENINSEGIDGTDEEKTKWWEEERRVFNGRAESFIARMHLVQGDRRFSPWKGSVVDSVVGVFLTQNVSDHLSSSAFMSVAARFPLKSQAVSVELHEEKRGTEQICELDDDGSIGLGNDIISKSVYGDRHKVFEGDSTREANSVNTSGNNSDEFFLKGKLEGQSPDRSKHDTVVSSEIAANKSISMIEDGKDAEDAISSQTLEISSQNSSNSPIAQMTERSDTCLLSTSGEPKTCVEPSGFDSSTSFIKILQMAGTVLHEKYEEDGENINFDVNHRHCQLGSLALDLQNEAHLDKPAYPSDTISPSSKSTLIDVPNAGSQSTVSDLYKGNIQFFDSSTNRDLCLGDISERSSESAFGTTFQKVTDVCSKGETKLSSTNATSANNDRGVINQKTFENQNGQVLPQSSCEEIYNMQEVPKGPICPQNLTDITGSSSNAYNLKYPEHIEVNSNKKDSENHRGKTDEGPKGKGGRPRKEKETKVNWDHLRKQADAGGKVRARTVNTMDSVDWDAVRCADVNEIAETIKERGMNNMLAERIKDFLNRLVRDHGSIDLEWLRDVPPDKAKEYLLSIRGLGLKSVECVRLLTLHHLAFPVDTNVGRIAVRLGWVPLQPLPESLQLHLLELYPVLESIQKYLWPRLCKLDQRTLYELHYQMITFGKVFCTKSKPNCNACPMRGECRHFASAFASARLSLPAPEDKSIVSATETRTADQNPMRSMNTLRLPSLEANQLSTRSGASNSQPIIEEPPSPEPIIEVPATPEQDYTQVAQCDIENAFNEDPDEIPTIQLNMEEFTHNLQKIMEQNMELQEGNMSKAIVALTSAAASIPVPKLKNVSRLRTEHQVYELPDSHPLLEGMDKREPDDPCPYLLAIWTPGETANSIEPPERRCSSKEFGKLCTDEVCSSCNSIREADSQTVRGTILIPCRTAMRGSFPLNGTYFQVNEVFSDHESSQSPIAVPREWLWNLPRRIVYFGTSIPTIFKGLTTEGIQYCFWRGFVCVRGFDRKTRAPRPLIARLHFPASRLLSKGKGKVDEK</sequence>
<dbReference type="GO" id="GO:0035514">
    <property type="term" value="F:DNA demethylase activity"/>
    <property type="evidence" value="ECO:0007669"/>
    <property type="project" value="InterPro"/>
</dbReference>
<proteinExistence type="inferred from homology"/>
<name>A0A9N7NAS9_STRHE</name>
<evidence type="ECO:0000256" key="9">
    <source>
        <dbReference type="ARBA" id="ARBA00023242"/>
    </source>
</evidence>
<evidence type="ECO:0000256" key="4">
    <source>
        <dbReference type="ARBA" id="ARBA00022485"/>
    </source>
</evidence>
<keyword evidence="9" id="KW-0539">Nucleus</keyword>
<dbReference type="GO" id="GO:0003906">
    <property type="term" value="F:DNA-(apurinic or apyrimidinic site) endonuclease activity"/>
    <property type="evidence" value="ECO:0007669"/>
    <property type="project" value="UniProtKB-ARBA"/>
</dbReference>
<keyword evidence="13" id="KW-1185">Reference proteome</keyword>
<evidence type="ECO:0000256" key="7">
    <source>
        <dbReference type="ARBA" id="ARBA00023014"/>
    </source>
</evidence>
<dbReference type="PANTHER" id="PTHR46213">
    <property type="entry name" value="TRANSCRIPTIONAL ACTIVATOR DEMETER"/>
    <property type="match status" value="1"/>
</dbReference>
<evidence type="ECO:0000256" key="1">
    <source>
        <dbReference type="ARBA" id="ARBA00001966"/>
    </source>
</evidence>
<dbReference type="InterPro" id="IPR011257">
    <property type="entry name" value="DNA_glycosylase"/>
</dbReference>
<feature type="compositionally biased region" description="Basic and acidic residues" evidence="10">
    <location>
        <begin position="310"/>
        <end position="321"/>
    </location>
</feature>
<dbReference type="GO" id="GO:0003677">
    <property type="term" value="F:DNA binding"/>
    <property type="evidence" value="ECO:0007669"/>
    <property type="project" value="UniProtKB-KW"/>
</dbReference>
<evidence type="ECO:0000256" key="2">
    <source>
        <dbReference type="ARBA" id="ARBA00004123"/>
    </source>
</evidence>
<keyword evidence="5" id="KW-0479">Metal-binding</keyword>
<keyword evidence="7" id="KW-0411">Iron-sulfur</keyword>
<reference evidence="12" key="1">
    <citation type="submission" date="2019-12" db="EMBL/GenBank/DDBJ databases">
        <authorList>
            <person name="Scholes J."/>
        </authorList>
    </citation>
    <scope>NUCLEOTIDE SEQUENCE</scope>
</reference>
<dbReference type="InterPro" id="IPR003651">
    <property type="entry name" value="Endonuclease3_FeS-loop_motif"/>
</dbReference>
<dbReference type="InterPro" id="IPR028925">
    <property type="entry name" value="RRM_DME"/>
</dbReference>
<evidence type="ECO:0000256" key="3">
    <source>
        <dbReference type="ARBA" id="ARBA00005646"/>
    </source>
</evidence>
<dbReference type="InterPro" id="IPR044811">
    <property type="entry name" value="DME/ROS1"/>
</dbReference>
<evidence type="ECO:0000256" key="8">
    <source>
        <dbReference type="ARBA" id="ARBA00023125"/>
    </source>
</evidence>
<dbReference type="Proteomes" id="UP001153555">
    <property type="component" value="Unassembled WGS sequence"/>
</dbReference>
<feature type="region of interest" description="Disordered" evidence="10">
    <location>
        <begin position="1369"/>
        <end position="1400"/>
    </location>
</feature>
<comment type="subcellular location">
    <subcellularLocation>
        <location evidence="2">Nucleus</location>
    </subcellularLocation>
</comment>
<evidence type="ECO:0000256" key="6">
    <source>
        <dbReference type="ARBA" id="ARBA00023004"/>
    </source>
</evidence>
<protein>
    <submittedName>
        <fullName evidence="12">Transcriptional activator DEMETER</fullName>
    </submittedName>
</protein>
<evidence type="ECO:0000313" key="12">
    <source>
        <dbReference type="EMBL" id="CAA0830400.1"/>
    </source>
</evidence>
<dbReference type="GO" id="GO:0019104">
    <property type="term" value="F:DNA N-glycosylase activity"/>
    <property type="evidence" value="ECO:0007669"/>
    <property type="project" value="InterPro"/>
</dbReference>
<feature type="compositionally biased region" description="Low complexity" evidence="10">
    <location>
        <begin position="322"/>
        <end position="336"/>
    </location>
</feature>
<feature type="compositionally biased region" description="Basic and acidic residues" evidence="10">
    <location>
        <begin position="443"/>
        <end position="461"/>
    </location>
</feature>
<feature type="domain" description="HhH-GPD" evidence="11">
    <location>
        <begin position="1412"/>
        <end position="1580"/>
    </location>
</feature>
<keyword evidence="4" id="KW-0004">4Fe-4S</keyword>
<dbReference type="EMBL" id="CACSLK010027829">
    <property type="protein sequence ID" value="CAA0830400.1"/>
    <property type="molecule type" value="Genomic_DNA"/>
</dbReference>
<dbReference type="InterPro" id="IPR003265">
    <property type="entry name" value="HhH-GPD_domain"/>
</dbReference>
<dbReference type="CDD" id="cd00056">
    <property type="entry name" value="ENDO3c"/>
    <property type="match status" value="1"/>
</dbReference>
<dbReference type="InterPro" id="IPR023170">
    <property type="entry name" value="HhH_base_excis_C"/>
</dbReference>
<dbReference type="GO" id="GO:0141166">
    <property type="term" value="P:chromosomal 5-methylcytosine DNA demethylation pathway"/>
    <property type="evidence" value="ECO:0007669"/>
    <property type="project" value="InterPro"/>
</dbReference>
<dbReference type="SMART" id="SM00478">
    <property type="entry name" value="ENDO3c"/>
    <property type="match status" value="1"/>
</dbReference>
<keyword evidence="8" id="KW-0238">DNA-binding</keyword>
<dbReference type="SMART" id="SM00525">
    <property type="entry name" value="FES"/>
    <property type="match status" value="1"/>
</dbReference>
<dbReference type="InterPro" id="IPR028924">
    <property type="entry name" value="Perm-CXXC"/>
</dbReference>
<comment type="cofactor">
    <cofactor evidence="1">
        <name>[4Fe-4S] cluster</name>
        <dbReference type="ChEBI" id="CHEBI:49883"/>
    </cofactor>
</comment>
<feature type="compositionally biased region" description="Basic residues" evidence="10">
    <location>
        <begin position="432"/>
        <end position="442"/>
    </location>
</feature>
<dbReference type="OrthoDB" id="5607at2759"/>
<dbReference type="GO" id="GO:0006284">
    <property type="term" value="P:base-excision repair"/>
    <property type="evidence" value="ECO:0007669"/>
    <property type="project" value="InterPro"/>
</dbReference>
<dbReference type="Pfam" id="PF15629">
    <property type="entry name" value="Perm-CXXC"/>
    <property type="match status" value="1"/>
</dbReference>
<gene>
    <name evidence="12" type="ORF">SHERM_25822</name>
</gene>
<dbReference type="GO" id="GO:0005634">
    <property type="term" value="C:nucleus"/>
    <property type="evidence" value="ECO:0007669"/>
    <property type="project" value="UniProtKB-SubCell"/>
</dbReference>
<organism evidence="12 13">
    <name type="scientific">Striga hermonthica</name>
    <name type="common">Purple witchweed</name>
    <name type="synonym">Buchnera hermonthica</name>
    <dbReference type="NCBI Taxonomy" id="68872"/>
    <lineage>
        <taxon>Eukaryota</taxon>
        <taxon>Viridiplantae</taxon>
        <taxon>Streptophyta</taxon>
        <taxon>Embryophyta</taxon>
        <taxon>Tracheophyta</taxon>
        <taxon>Spermatophyta</taxon>
        <taxon>Magnoliopsida</taxon>
        <taxon>eudicotyledons</taxon>
        <taxon>Gunneridae</taxon>
        <taxon>Pentapetalae</taxon>
        <taxon>asterids</taxon>
        <taxon>lamiids</taxon>
        <taxon>Lamiales</taxon>
        <taxon>Orobanchaceae</taxon>
        <taxon>Buchnereae</taxon>
        <taxon>Striga</taxon>
    </lineage>
</organism>
<evidence type="ECO:0000259" key="11">
    <source>
        <dbReference type="SMART" id="SM00478"/>
    </source>
</evidence>
<dbReference type="FunFam" id="1.10.1670.10:FF:000004">
    <property type="entry name" value="DNA glycosylase/AP lyase ROS1"/>
    <property type="match status" value="1"/>
</dbReference>
<dbReference type="Gene3D" id="1.10.1670.10">
    <property type="entry name" value="Helix-hairpin-Helix base-excision DNA repair enzymes (C-terminal)"/>
    <property type="match status" value="1"/>
</dbReference>
<evidence type="ECO:0000313" key="13">
    <source>
        <dbReference type="Proteomes" id="UP001153555"/>
    </source>
</evidence>